<evidence type="ECO:0000313" key="1">
    <source>
        <dbReference type="EMBL" id="GGM86162.1"/>
    </source>
</evidence>
<evidence type="ECO:0000313" key="2">
    <source>
        <dbReference type="Proteomes" id="UP000597656"/>
    </source>
</evidence>
<sequence>MSTTAGTGAVLAAGPGGRLVLRVCGRPVWMAGSGWRLALRVRGGLIRLVGAGGRPIPLTGPWLRILLTLEA</sequence>
<dbReference type="EMBL" id="BMNC01000003">
    <property type="protein sequence ID" value="GGM86162.1"/>
    <property type="molecule type" value="Genomic_DNA"/>
</dbReference>
<keyword evidence="2" id="KW-1185">Reference proteome</keyword>
<accession>A0ABQ2HPZ7</accession>
<reference evidence="2" key="1">
    <citation type="journal article" date="2019" name="Int. J. Syst. Evol. Microbiol.">
        <title>The Global Catalogue of Microorganisms (GCM) 10K type strain sequencing project: providing services to taxonomists for standard genome sequencing and annotation.</title>
        <authorList>
            <consortium name="The Broad Institute Genomics Platform"/>
            <consortium name="The Broad Institute Genome Sequencing Center for Infectious Disease"/>
            <person name="Wu L."/>
            <person name="Ma J."/>
        </authorList>
    </citation>
    <scope>NUCLEOTIDE SEQUENCE [LARGE SCALE GENOMIC DNA]</scope>
    <source>
        <strain evidence="2">CGMCC 4.7319</strain>
    </source>
</reference>
<protein>
    <submittedName>
        <fullName evidence="1">Uncharacterized protein</fullName>
    </submittedName>
</protein>
<organism evidence="1 2">
    <name type="scientific">Lentzea pudingi</name>
    <dbReference type="NCBI Taxonomy" id="1789439"/>
    <lineage>
        <taxon>Bacteria</taxon>
        <taxon>Bacillati</taxon>
        <taxon>Actinomycetota</taxon>
        <taxon>Actinomycetes</taxon>
        <taxon>Pseudonocardiales</taxon>
        <taxon>Pseudonocardiaceae</taxon>
        <taxon>Lentzea</taxon>
    </lineage>
</organism>
<comment type="caution">
    <text evidence="1">The sequence shown here is derived from an EMBL/GenBank/DDBJ whole genome shotgun (WGS) entry which is preliminary data.</text>
</comment>
<proteinExistence type="predicted"/>
<name>A0ABQ2HPZ7_9PSEU</name>
<dbReference type="Proteomes" id="UP000597656">
    <property type="component" value="Unassembled WGS sequence"/>
</dbReference>
<gene>
    <name evidence="1" type="ORF">GCM10011609_23200</name>
</gene>